<accession>A0A0M5J3X0</accession>
<evidence type="ECO:0000256" key="5">
    <source>
        <dbReference type="ARBA" id="ARBA00023163"/>
    </source>
</evidence>
<dbReference type="GO" id="GO:0005669">
    <property type="term" value="C:transcription factor TFIID complex"/>
    <property type="evidence" value="ECO:0007669"/>
    <property type="project" value="InterPro"/>
</dbReference>
<evidence type="ECO:0000313" key="8">
    <source>
        <dbReference type="EMBL" id="ALC44211.1"/>
    </source>
</evidence>
<keyword evidence="6" id="KW-0539">Nucleus</keyword>
<evidence type="ECO:0000256" key="1">
    <source>
        <dbReference type="ARBA" id="ARBA00004123"/>
    </source>
</evidence>
<dbReference type="InterPro" id="IPR019473">
    <property type="entry name" value="TFIID_su8_C"/>
</dbReference>
<comment type="similarity">
    <text evidence="2">Belongs to the TAF8 family.</text>
</comment>
<dbReference type="GO" id="GO:0006367">
    <property type="term" value="P:transcription initiation at RNA polymerase II promoter"/>
    <property type="evidence" value="ECO:0007669"/>
    <property type="project" value="TreeGrafter"/>
</dbReference>
<dbReference type="Proteomes" id="UP000494163">
    <property type="component" value="Chromosome 3L"/>
</dbReference>
<feature type="domain" description="Transcription factor TFIID subunit 8 C-terminal" evidence="7">
    <location>
        <begin position="122"/>
        <end position="170"/>
    </location>
</feature>
<evidence type="ECO:0000256" key="2">
    <source>
        <dbReference type="ARBA" id="ARBA00008767"/>
    </source>
</evidence>
<dbReference type="STRING" id="30019.A0A0M5J3X0"/>
<gene>
    <name evidence="8" type="ORF">Dbus_chr3Lg1377</name>
</gene>
<evidence type="ECO:0000313" key="9">
    <source>
        <dbReference type="Proteomes" id="UP000494163"/>
    </source>
</evidence>
<dbReference type="Pfam" id="PF10406">
    <property type="entry name" value="TAF8_C"/>
    <property type="match status" value="1"/>
</dbReference>
<dbReference type="OrthoDB" id="2193813at2759"/>
<evidence type="ECO:0000256" key="6">
    <source>
        <dbReference type="ARBA" id="ARBA00023242"/>
    </source>
</evidence>
<organism evidence="8 9">
    <name type="scientific">Drosophila busckii</name>
    <name type="common">Fruit fly</name>
    <dbReference type="NCBI Taxonomy" id="30019"/>
    <lineage>
        <taxon>Eukaryota</taxon>
        <taxon>Metazoa</taxon>
        <taxon>Ecdysozoa</taxon>
        <taxon>Arthropoda</taxon>
        <taxon>Hexapoda</taxon>
        <taxon>Insecta</taxon>
        <taxon>Pterygota</taxon>
        <taxon>Neoptera</taxon>
        <taxon>Endopterygota</taxon>
        <taxon>Diptera</taxon>
        <taxon>Brachycera</taxon>
        <taxon>Muscomorpha</taxon>
        <taxon>Ephydroidea</taxon>
        <taxon>Drosophilidae</taxon>
        <taxon>Drosophila</taxon>
    </lineage>
</organism>
<dbReference type="EMBL" id="CP012525">
    <property type="protein sequence ID" value="ALC44211.1"/>
    <property type="molecule type" value="Genomic_DNA"/>
</dbReference>
<reference evidence="8 9" key="1">
    <citation type="submission" date="2015-08" db="EMBL/GenBank/DDBJ databases">
        <title>Ancestral chromatin configuration constrains chromatin evolution on differentiating sex chromosomes in Drosophila.</title>
        <authorList>
            <person name="Zhou Q."/>
            <person name="Bachtrog D."/>
        </authorList>
    </citation>
    <scope>NUCLEOTIDE SEQUENCE [LARGE SCALE GENOMIC DNA]</scope>
    <source>
        <tissue evidence="8">Whole larvae</tissue>
    </source>
</reference>
<dbReference type="PANTHER" id="PTHR46469:SF1">
    <property type="entry name" value="TRANSCRIPTION INITIATION FACTOR TFIID SUBUNIT 8"/>
    <property type="match status" value="1"/>
</dbReference>
<keyword evidence="4" id="KW-0805">Transcription regulation</keyword>
<dbReference type="AlphaFoldDB" id="A0A0M5J3X0"/>
<keyword evidence="9" id="KW-1185">Reference proteome</keyword>
<sequence>MNPYDESLKQMLNHLLLERHCELESELVGDKLIMLLQHPGLRDIAVRTSSAANYAGRSSPCYFDVERTFQQLGIRISELQALRSERQTHALQFAPLETQDENLHQTPDLDVNQQRGARSGRHIPKYLPPYPSVHTYKQTRMDLITDRGYVAERERRAQHRSNTQRALNKFYLRTQPTASLFNSKSEQGVVLQVQTAGKPAYLSALMPQDEIFDVDIYEFVAEPLSEKAQGNSFLREAVTSNADRPERPPDYERLFKEFCAAEDLSYVPWEQRLVSFNSKPCM</sequence>
<name>A0A0M5J3X0_DROBS</name>
<evidence type="ECO:0000259" key="7">
    <source>
        <dbReference type="Pfam" id="PF10406"/>
    </source>
</evidence>
<dbReference type="OMA" id="PCYFDVE"/>
<dbReference type="PANTHER" id="PTHR46469">
    <property type="entry name" value="TRANSCRIPTION INITIATION FACTOR TFIID SUBUNIT 8"/>
    <property type="match status" value="1"/>
</dbReference>
<evidence type="ECO:0000256" key="4">
    <source>
        <dbReference type="ARBA" id="ARBA00023015"/>
    </source>
</evidence>
<proteinExistence type="inferred from homology"/>
<evidence type="ECO:0000256" key="3">
    <source>
        <dbReference type="ARBA" id="ARBA00017307"/>
    </source>
</evidence>
<dbReference type="CDD" id="cd08049">
    <property type="entry name" value="TAF8"/>
    <property type="match status" value="1"/>
</dbReference>
<comment type="subcellular location">
    <subcellularLocation>
        <location evidence="1">Nucleus</location>
    </subcellularLocation>
</comment>
<dbReference type="InterPro" id="IPR037818">
    <property type="entry name" value="TAF8"/>
</dbReference>
<protein>
    <recommendedName>
        <fullName evidence="3">Transcription initiation factor TFIID subunit 8</fullName>
    </recommendedName>
</protein>
<keyword evidence="5" id="KW-0804">Transcription</keyword>